<dbReference type="PRINTS" id="PR00038">
    <property type="entry name" value="HTHLUXR"/>
</dbReference>
<proteinExistence type="predicted"/>
<dbReference type="GO" id="GO:0006355">
    <property type="term" value="P:regulation of DNA-templated transcription"/>
    <property type="evidence" value="ECO:0007669"/>
    <property type="project" value="InterPro"/>
</dbReference>
<dbReference type="EMBL" id="CP094970">
    <property type="protein sequence ID" value="UYM04776.1"/>
    <property type="molecule type" value="Genomic_DNA"/>
</dbReference>
<gene>
    <name evidence="5" type="ORF">L0C25_19900</name>
</gene>
<keyword evidence="3" id="KW-0804">Transcription</keyword>
<dbReference type="PANTHER" id="PTHR44688:SF16">
    <property type="entry name" value="DNA-BINDING TRANSCRIPTIONAL ACTIVATOR DEVR_DOSR"/>
    <property type="match status" value="1"/>
</dbReference>
<dbReference type="Gene3D" id="1.10.10.10">
    <property type="entry name" value="Winged helix-like DNA-binding domain superfamily/Winged helix DNA-binding domain"/>
    <property type="match status" value="1"/>
</dbReference>
<dbReference type="SMART" id="SM00421">
    <property type="entry name" value="HTH_LUXR"/>
    <property type="match status" value="1"/>
</dbReference>
<feature type="domain" description="HTH luxR-type" evidence="4">
    <location>
        <begin position="184"/>
        <end position="249"/>
    </location>
</feature>
<dbReference type="GO" id="GO:0003677">
    <property type="term" value="F:DNA binding"/>
    <property type="evidence" value="ECO:0007669"/>
    <property type="project" value="UniProtKB-KW"/>
</dbReference>
<dbReference type="AlphaFoldDB" id="A0AA46TGM9"/>
<dbReference type="KEGG" id="sgrg:L0C25_19900"/>
<dbReference type="SUPFAM" id="SSF46894">
    <property type="entry name" value="C-terminal effector domain of the bipartite response regulators"/>
    <property type="match status" value="1"/>
</dbReference>
<dbReference type="RefSeq" id="WP_271633534.1">
    <property type="nucleotide sequence ID" value="NZ_CP094970.1"/>
</dbReference>
<dbReference type="PROSITE" id="PS50043">
    <property type="entry name" value="HTH_LUXR_2"/>
    <property type="match status" value="1"/>
</dbReference>
<dbReference type="Proteomes" id="UP001164390">
    <property type="component" value="Chromosome"/>
</dbReference>
<name>A0AA46TGM9_9ACTN</name>
<evidence type="ECO:0000259" key="4">
    <source>
        <dbReference type="PROSITE" id="PS50043"/>
    </source>
</evidence>
<accession>A0AA46TGM9</accession>
<keyword evidence="2" id="KW-0238">DNA-binding</keyword>
<dbReference type="PANTHER" id="PTHR44688">
    <property type="entry name" value="DNA-BINDING TRANSCRIPTIONAL ACTIVATOR DEVR_DOSR"/>
    <property type="match status" value="1"/>
</dbReference>
<evidence type="ECO:0000313" key="5">
    <source>
        <dbReference type="EMBL" id="UYM04776.1"/>
    </source>
</evidence>
<dbReference type="Pfam" id="PF00196">
    <property type="entry name" value="GerE"/>
    <property type="match status" value="1"/>
</dbReference>
<evidence type="ECO:0000256" key="1">
    <source>
        <dbReference type="ARBA" id="ARBA00023015"/>
    </source>
</evidence>
<evidence type="ECO:0000313" key="6">
    <source>
        <dbReference type="Proteomes" id="UP001164390"/>
    </source>
</evidence>
<evidence type="ECO:0000256" key="3">
    <source>
        <dbReference type="ARBA" id="ARBA00023163"/>
    </source>
</evidence>
<dbReference type="InterPro" id="IPR000792">
    <property type="entry name" value="Tscrpt_reg_LuxR_C"/>
</dbReference>
<keyword evidence="1" id="KW-0805">Transcription regulation</keyword>
<organism evidence="5 6">
    <name type="scientific">Solicola gregarius</name>
    <dbReference type="NCBI Taxonomy" id="2908642"/>
    <lineage>
        <taxon>Bacteria</taxon>
        <taxon>Bacillati</taxon>
        <taxon>Actinomycetota</taxon>
        <taxon>Actinomycetes</taxon>
        <taxon>Propionibacteriales</taxon>
        <taxon>Nocardioidaceae</taxon>
        <taxon>Solicola</taxon>
    </lineage>
</organism>
<dbReference type="InterPro" id="IPR016032">
    <property type="entry name" value="Sig_transdc_resp-reg_C-effctor"/>
</dbReference>
<dbReference type="InterPro" id="IPR036388">
    <property type="entry name" value="WH-like_DNA-bd_sf"/>
</dbReference>
<keyword evidence="6" id="KW-1185">Reference proteome</keyword>
<sequence>MSATNLGEHDIGALGELVTLVHEDPGPGLPWPFLHRLKDLIGCDDLSFNGVDTLTETHYLKQCLDESEFVDASPGQRDPEDEAFWRHYWSAYCSYYDLSGDYTSVTLLSDFFSLRQWRATGMYIDTAYGVDHEMMMCAPDGPGRSVRLIAFRGPGASFDERDRLLFALLRPHVAEAYRAAAIRRLRVETALTPRQRQLLELVGLGHTNRQIARRMSISEGTVRTHLVNIFARLDVTSRTAAVTRVAAPGTSGDGAEVLVPGALSA</sequence>
<evidence type="ECO:0000256" key="2">
    <source>
        <dbReference type="ARBA" id="ARBA00023125"/>
    </source>
</evidence>
<reference evidence="5" key="1">
    <citation type="submission" date="2022-01" db="EMBL/GenBank/DDBJ databases">
        <title>Nocardioidaceae gen. sp. A5X3R13.</title>
        <authorList>
            <person name="Lopez Marin M.A."/>
            <person name="Uhlik O."/>
        </authorList>
    </citation>
    <scope>NUCLEOTIDE SEQUENCE</scope>
    <source>
        <strain evidence="5">A5X3R13</strain>
    </source>
</reference>
<dbReference type="CDD" id="cd06170">
    <property type="entry name" value="LuxR_C_like"/>
    <property type="match status" value="1"/>
</dbReference>
<dbReference type="PROSITE" id="PS00622">
    <property type="entry name" value="HTH_LUXR_1"/>
    <property type="match status" value="1"/>
</dbReference>
<protein>
    <submittedName>
        <fullName evidence="5">Response regulator transcription factor</fullName>
    </submittedName>
</protein>